<keyword evidence="1" id="KW-0547">Nucleotide-binding</keyword>
<dbReference type="Gene3D" id="3.40.50.300">
    <property type="entry name" value="P-loop containing nucleotide triphosphate hydrolases"/>
    <property type="match status" value="1"/>
</dbReference>
<reference evidence="2 3" key="1">
    <citation type="submission" date="2019-12" db="EMBL/GenBank/DDBJ databases">
        <authorList>
            <person name="Alioto T."/>
            <person name="Alioto T."/>
            <person name="Gomez Garrido J."/>
        </authorList>
    </citation>
    <scope>NUCLEOTIDE SEQUENCE [LARGE SCALE GENOMIC DNA]</scope>
</reference>
<comment type="caution">
    <text evidence="2">The sequence shown here is derived from an EMBL/GenBank/DDBJ whole genome shotgun (WGS) entry which is preliminary data.</text>
</comment>
<dbReference type="Proteomes" id="UP000594638">
    <property type="component" value="Unassembled WGS sequence"/>
</dbReference>
<dbReference type="GO" id="GO:0000166">
    <property type="term" value="F:nucleotide binding"/>
    <property type="evidence" value="ECO:0007669"/>
    <property type="project" value="UniProtKB-KW"/>
</dbReference>
<accession>A0A8S0TPF0</accession>
<dbReference type="SUPFAM" id="SSF52540">
    <property type="entry name" value="P-loop containing nucleoside triphosphate hydrolases"/>
    <property type="match status" value="1"/>
</dbReference>
<keyword evidence="3" id="KW-1185">Reference proteome</keyword>
<dbReference type="PANTHER" id="PTHR47978">
    <property type="match status" value="1"/>
</dbReference>
<protein>
    <submittedName>
        <fullName evidence="2">Septum-promoting GTP-binding 1-like</fullName>
    </submittedName>
</protein>
<dbReference type="Pfam" id="PF08477">
    <property type="entry name" value="Roc"/>
    <property type="match status" value="1"/>
</dbReference>
<name>A0A8S0TPF0_OLEEU</name>
<dbReference type="InterPro" id="IPR027417">
    <property type="entry name" value="P-loop_NTPase"/>
</dbReference>
<proteinExistence type="predicted"/>
<evidence type="ECO:0000313" key="3">
    <source>
        <dbReference type="Proteomes" id="UP000594638"/>
    </source>
</evidence>
<dbReference type="PRINTS" id="PR00449">
    <property type="entry name" value="RASTRNSFRMNG"/>
</dbReference>
<sequence length="246" mass="27781">MAGAAISIHDAAGKMSRLCRKIFHVNIRWSILDKVSAFRQFFRIIWDRILVCSIGRPIRYRRLSQRSCNSSSSSVEAIESCVGHEEDPMTITCSSSSYEDTNDSDLVALKISLLGDCQIGKTSFMIKYVGDEQEKRGLQMKGINLMDKVLHVQGARIAFRIWDVGGDIRSFDQVPIACKDAVAILFMFDLTSRYTLNSISGWYNEATKWNQTAVPILIGTKFDDFVQLPLEIQLTIVTQVSIYFCL</sequence>
<evidence type="ECO:0000313" key="2">
    <source>
        <dbReference type="EMBL" id="CAA3006712.1"/>
    </source>
</evidence>
<dbReference type="OrthoDB" id="6585768at2759"/>
<dbReference type="AlphaFoldDB" id="A0A8S0TPF0"/>
<gene>
    <name evidence="2" type="ORF">OLEA9_A036711</name>
</gene>
<dbReference type="Gramene" id="OE9A036711T1">
    <property type="protein sequence ID" value="OE9A036711C1"/>
    <property type="gene ID" value="OE9A036711"/>
</dbReference>
<evidence type="ECO:0000256" key="1">
    <source>
        <dbReference type="ARBA" id="ARBA00022741"/>
    </source>
</evidence>
<dbReference type="EMBL" id="CACTIH010007263">
    <property type="protein sequence ID" value="CAA3006712.1"/>
    <property type="molecule type" value="Genomic_DNA"/>
</dbReference>
<organism evidence="2 3">
    <name type="scientific">Olea europaea subsp. europaea</name>
    <dbReference type="NCBI Taxonomy" id="158383"/>
    <lineage>
        <taxon>Eukaryota</taxon>
        <taxon>Viridiplantae</taxon>
        <taxon>Streptophyta</taxon>
        <taxon>Embryophyta</taxon>
        <taxon>Tracheophyta</taxon>
        <taxon>Spermatophyta</taxon>
        <taxon>Magnoliopsida</taxon>
        <taxon>eudicotyledons</taxon>
        <taxon>Gunneridae</taxon>
        <taxon>Pentapetalae</taxon>
        <taxon>asterids</taxon>
        <taxon>lamiids</taxon>
        <taxon>Lamiales</taxon>
        <taxon>Oleaceae</taxon>
        <taxon>Oleeae</taxon>
        <taxon>Olea</taxon>
    </lineage>
</organism>